<gene>
    <name evidence="1" type="ORF">H5410_031620</name>
</gene>
<evidence type="ECO:0000313" key="2">
    <source>
        <dbReference type="Proteomes" id="UP000824120"/>
    </source>
</evidence>
<protein>
    <submittedName>
        <fullName evidence="1">Uncharacterized protein</fullName>
    </submittedName>
</protein>
<dbReference type="Proteomes" id="UP000824120">
    <property type="component" value="Chromosome 6"/>
</dbReference>
<reference evidence="1 2" key="1">
    <citation type="submission" date="2020-09" db="EMBL/GenBank/DDBJ databases">
        <title>De no assembly of potato wild relative species, Solanum commersonii.</title>
        <authorList>
            <person name="Cho K."/>
        </authorList>
    </citation>
    <scope>NUCLEOTIDE SEQUENCE [LARGE SCALE GENOMIC DNA]</scope>
    <source>
        <strain evidence="1">LZ3.2</strain>
        <tissue evidence="1">Leaf</tissue>
    </source>
</reference>
<proteinExistence type="predicted"/>
<evidence type="ECO:0000313" key="1">
    <source>
        <dbReference type="EMBL" id="KAG5600250.1"/>
    </source>
</evidence>
<accession>A0A9J5YIT6</accession>
<dbReference type="EMBL" id="JACXVP010000006">
    <property type="protein sequence ID" value="KAG5600250.1"/>
    <property type="molecule type" value="Genomic_DNA"/>
</dbReference>
<dbReference type="AlphaFoldDB" id="A0A9J5YIT6"/>
<comment type="caution">
    <text evidence="1">The sequence shown here is derived from an EMBL/GenBank/DDBJ whole genome shotgun (WGS) entry which is preliminary data.</text>
</comment>
<keyword evidence="2" id="KW-1185">Reference proteome</keyword>
<name>A0A9J5YIT6_SOLCO</name>
<sequence length="102" mass="11374">MQNAIIEVHNNATNLIDEPIVELGKQLSQNKSVTSDGVVIENFELCKANFVRQGNDEQGKLIADNTILQAEKCNNEEDNKDENWTLVAYKNSAGSQSYTFPD</sequence>
<organism evidence="1 2">
    <name type="scientific">Solanum commersonii</name>
    <name type="common">Commerson's wild potato</name>
    <name type="synonym">Commerson's nightshade</name>
    <dbReference type="NCBI Taxonomy" id="4109"/>
    <lineage>
        <taxon>Eukaryota</taxon>
        <taxon>Viridiplantae</taxon>
        <taxon>Streptophyta</taxon>
        <taxon>Embryophyta</taxon>
        <taxon>Tracheophyta</taxon>
        <taxon>Spermatophyta</taxon>
        <taxon>Magnoliopsida</taxon>
        <taxon>eudicotyledons</taxon>
        <taxon>Gunneridae</taxon>
        <taxon>Pentapetalae</taxon>
        <taxon>asterids</taxon>
        <taxon>lamiids</taxon>
        <taxon>Solanales</taxon>
        <taxon>Solanaceae</taxon>
        <taxon>Solanoideae</taxon>
        <taxon>Solaneae</taxon>
        <taxon>Solanum</taxon>
    </lineage>
</organism>